<evidence type="ECO:0000313" key="4">
    <source>
        <dbReference type="EMBL" id="BCG27191.1"/>
    </source>
</evidence>
<dbReference type="Pfam" id="PF13590">
    <property type="entry name" value="DUF4136"/>
    <property type="match status" value="1"/>
</dbReference>
<dbReference type="RefSeq" id="WP_173171570.1">
    <property type="nucleotide sequence ID" value="NZ_AP023189.1"/>
</dbReference>
<organism evidence="4 6">
    <name type="scientific">Pseudomonas tohonis</name>
    <dbReference type="NCBI Taxonomy" id="2725477"/>
    <lineage>
        <taxon>Bacteria</taxon>
        <taxon>Pseudomonadati</taxon>
        <taxon>Pseudomonadota</taxon>
        <taxon>Gammaproteobacteria</taxon>
        <taxon>Pseudomonadales</taxon>
        <taxon>Pseudomonadaceae</taxon>
        <taxon>Pseudomonas</taxon>
    </lineage>
</organism>
<dbReference type="EMBL" id="BQKM01000012">
    <property type="protein sequence ID" value="GJN54626.1"/>
    <property type="molecule type" value="Genomic_DNA"/>
</dbReference>
<evidence type="ECO:0000313" key="7">
    <source>
        <dbReference type="Proteomes" id="UP001054892"/>
    </source>
</evidence>
<dbReference type="Proteomes" id="UP001054892">
    <property type="component" value="Unassembled WGS sequence"/>
</dbReference>
<evidence type="ECO:0000259" key="3">
    <source>
        <dbReference type="Pfam" id="PF13590"/>
    </source>
</evidence>
<dbReference type="Gene3D" id="3.30.160.670">
    <property type="match status" value="1"/>
</dbReference>
<proteinExistence type="predicted"/>
<dbReference type="InterPro" id="IPR025411">
    <property type="entry name" value="DUF4136"/>
</dbReference>
<evidence type="ECO:0000313" key="6">
    <source>
        <dbReference type="Proteomes" id="UP000509383"/>
    </source>
</evidence>
<gene>
    <name evidence="4" type="ORF">TUM18999_53820</name>
    <name evidence="5" type="ORF">TUM20286_43780</name>
</gene>
<sequence>MKRTALPAFTALALLALAGCQSANPYKAESRPMPPAPPEAATTFDRSAYPAPPRDFGRYRNWTWLNGRLPAGNSWATPEQMVDIVNSGLDQHGLRQSREPAAADLKVAASLRFEKRLRQYNDSSGAYYGNGPYRDQYGAWATVPLVRTYEQEVAVVYLEFYDARDNQPVWSGSAESDASGSRSDRTTALREAIREALENYPPR</sequence>
<dbReference type="KEGG" id="ptw:TUM18999_53820"/>
<evidence type="ECO:0000256" key="2">
    <source>
        <dbReference type="SAM" id="SignalP"/>
    </source>
</evidence>
<dbReference type="PROSITE" id="PS51257">
    <property type="entry name" value="PROKAR_LIPOPROTEIN"/>
    <property type="match status" value="1"/>
</dbReference>
<feature type="signal peptide" evidence="2">
    <location>
        <begin position="1"/>
        <end position="23"/>
    </location>
</feature>
<dbReference type="AlphaFoldDB" id="A0A6J4EFK6"/>
<dbReference type="EMBL" id="AP023189">
    <property type="protein sequence ID" value="BCG27191.1"/>
    <property type="molecule type" value="Genomic_DNA"/>
</dbReference>
<accession>A0A6J4EFK6</accession>
<evidence type="ECO:0000313" key="5">
    <source>
        <dbReference type="EMBL" id="GJN54626.1"/>
    </source>
</evidence>
<protein>
    <submittedName>
        <fullName evidence="4">Lipoprotein</fullName>
    </submittedName>
</protein>
<reference evidence="4 6" key="1">
    <citation type="submission" date="2020-05" db="EMBL/GenBank/DDBJ databases">
        <title>Characterization of novel class B3 metallo-beta-lactamase from novel Pseudomonas species.</title>
        <authorList>
            <person name="Yamada K."/>
            <person name="Aoki K."/>
            <person name="Ishii Y."/>
        </authorList>
    </citation>
    <scope>NUCLEOTIDE SEQUENCE [LARGE SCALE GENOMIC DNA]</scope>
    <source>
        <strain evidence="4 6">TUM18999</strain>
        <strain evidence="5 7">TUM20286</strain>
    </source>
</reference>
<keyword evidence="4" id="KW-0449">Lipoprotein</keyword>
<evidence type="ECO:0000256" key="1">
    <source>
        <dbReference type="SAM" id="MobiDB-lite"/>
    </source>
</evidence>
<name>A0A6J4EFK6_9PSED</name>
<keyword evidence="2" id="KW-0732">Signal</keyword>
<feature type="chain" id="PRO_5026752294" evidence="2">
    <location>
        <begin position="24"/>
        <end position="203"/>
    </location>
</feature>
<feature type="domain" description="DUF4136" evidence="3">
    <location>
        <begin position="54"/>
        <end position="202"/>
    </location>
</feature>
<dbReference type="Proteomes" id="UP000509383">
    <property type="component" value="Chromosome"/>
</dbReference>
<keyword evidence="7" id="KW-1185">Reference proteome</keyword>
<feature type="region of interest" description="Disordered" evidence="1">
    <location>
        <begin position="25"/>
        <end position="47"/>
    </location>
</feature>